<evidence type="ECO:0000256" key="1">
    <source>
        <dbReference type="SAM" id="MobiDB-lite"/>
    </source>
</evidence>
<reference evidence="2" key="2">
    <citation type="submission" date="2023-06" db="EMBL/GenBank/DDBJ databases">
        <authorList>
            <person name="Ma L."/>
            <person name="Liu K.-W."/>
            <person name="Li Z."/>
            <person name="Hsiao Y.-Y."/>
            <person name="Qi Y."/>
            <person name="Fu T."/>
            <person name="Tang G."/>
            <person name="Zhang D."/>
            <person name="Sun W.-H."/>
            <person name="Liu D.-K."/>
            <person name="Li Y."/>
            <person name="Chen G.-Z."/>
            <person name="Liu X.-D."/>
            <person name="Liao X.-Y."/>
            <person name="Jiang Y.-T."/>
            <person name="Yu X."/>
            <person name="Hao Y."/>
            <person name="Huang J."/>
            <person name="Zhao X.-W."/>
            <person name="Ke S."/>
            <person name="Chen Y.-Y."/>
            <person name="Wu W.-L."/>
            <person name="Hsu J.-L."/>
            <person name="Lin Y.-F."/>
            <person name="Huang M.-D."/>
            <person name="Li C.-Y."/>
            <person name="Huang L."/>
            <person name="Wang Z.-W."/>
            <person name="Zhao X."/>
            <person name="Zhong W.-Y."/>
            <person name="Peng D.-H."/>
            <person name="Ahmad S."/>
            <person name="Lan S."/>
            <person name="Zhang J.-S."/>
            <person name="Tsai W.-C."/>
            <person name="Van De Peer Y."/>
            <person name="Liu Z.-J."/>
        </authorList>
    </citation>
    <scope>NUCLEOTIDE SEQUENCE</scope>
    <source>
        <strain evidence="2">CP</strain>
        <tissue evidence="2">Leaves</tissue>
    </source>
</reference>
<evidence type="ECO:0000313" key="2">
    <source>
        <dbReference type="EMBL" id="KAK1294004.1"/>
    </source>
</evidence>
<comment type="caution">
    <text evidence="2">The sequence shown here is derived from an EMBL/GenBank/DDBJ whole genome shotgun (WGS) entry which is preliminary data.</text>
</comment>
<sequence length="68" mass="7660">MHRNREPVFAKAVGSQTSFNSCFPRWLKQRKADPIGLESISAPTSSFDGFTVTDNPSKDNTEIKVRME</sequence>
<feature type="region of interest" description="Disordered" evidence="1">
    <location>
        <begin position="46"/>
        <end position="68"/>
    </location>
</feature>
<dbReference type="AlphaFoldDB" id="A0AAV9CZX8"/>
<reference evidence="2" key="1">
    <citation type="journal article" date="2023" name="Nat. Commun.">
        <title>Diploid and tetraploid genomes of Acorus and the evolution of monocots.</title>
        <authorList>
            <person name="Ma L."/>
            <person name="Liu K.W."/>
            <person name="Li Z."/>
            <person name="Hsiao Y.Y."/>
            <person name="Qi Y."/>
            <person name="Fu T."/>
            <person name="Tang G.D."/>
            <person name="Zhang D."/>
            <person name="Sun W.H."/>
            <person name="Liu D.K."/>
            <person name="Li Y."/>
            <person name="Chen G.Z."/>
            <person name="Liu X.D."/>
            <person name="Liao X.Y."/>
            <person name="Jiang Y.T."/>
            <person name="Yu X."/>
            <person name="Hao Y."/>
            <person name="Huang J."/>
            <person name="Zhao X.W."/>
            <person name="Ke S."/>
            <person name="Chen Y.Y."/>
            <person name="Wu W.L."/>
            <person name="Hsu J.L."/>
            <person name="Lin Y.F."/>
            <person name="Huang M.D."/>
            <person name="Li C.Y."/>
            <person name="Huang L."/>
            <person name="Wang Z.W."/>
            <person name="Zhao X."/>
            <person name="Zhong W.Y."/>
            <person name="Peng D.H."/>
            <person name="Ahmad S."/>
            <person name="Lan S."/>
            <person name="Zhang J.S."/>
            <person name="Tsai W.C."/>
            <person name="Van de Peer Y."/>
            <person name="Liu Z.J."/>
        </authorList>
    </citation>
    <scope>NUCLEOTIDE SEQUENCE</scope>
    <source>
        <strain evidence="2">CP</strain>
    </source>
</reference>
<protein>
    <submittedName>
        <fullName evidence="2">Uncharacterized protein</fullName>
    </submittedName>
</protein>
<gene>
    <name evidence="2" type="ORF">QJS10_CPA16g00437</name>
</gene>
<proteinExistence type="predicted"/>
<feature type="compositionally biased region" description="Polar residues" evidence="1">
    <location>
        <begin position="46"/>
        <end position="55"/>
    </location>
</feature>
<feature type="compositionally biased region" description="Basic and acidic residues" evidence="1">
    <location>
        <begin position="56"/>
        <end position="68"/>
    </location>
</feature>
<keyword evidence="3" id="KW-1185">Reference proteome</keyword>
<organism evidence="2 3">
    <name type="scientific">Acorus calamus</name>
    <name type="common">Sweet flag</name>
    <dbReference type="NCBI Taxonomy" id="4465"/>
    <lineage>
        <taxon>Eukaryota</taxon>
        <taxon>Viridiplantae</taxon>
        <taxon>Streptophyta</taxon>
        <taxon>Embryophyta</taxon>
        <taxon>Tracheophyta</taxon>
        <taxon>Spermatophyta</taxon>
        <taxon>Magnoliopsida</taxon>
        <taxon>Liliopsida</taxon>
        <taxon>Acoraceae</taxon>
        <taxon>Acorus</taxon>
    </lineage>
</organism>
<accession>A0AAV9CZX8</accession>
<evidence type="ECO:0000313" key="3">
    <source>
        <dbReference type="Proteomes" id="UP001180020"/>
    </source>
</evidence>
<dbReference type="Proteomes" id="UP001180020">
    <property type="component" value="Unassembled WGS sequence"/>
</dbReference>
<dbReference type="EMBL" id="JAUJYO010000016">
    <property type="protein sequence ID" value="KAK1294004.1"/>
    <property type="molecule type" value="Genomic_DNA"/>
</dbReference>
<name>A0AAV9CZX8_ACOCL</name>